<feature type="transmembrane region" description="Helical" evidence="16">
    <location>
        <begin position="617"/>
        <end position="636"/>
    </location>
</feature>
<feature type="active site" description="4-aspartylphosphate intermediate" evidence="16">
    <location>
        <position position="310"/>
    </location>
</feature>
<dbReference type="Gene3D" id="3.40.1110.10">
    <property type="entry name" value="Calcium-transporting ATPase, cytoplasmic domain N"/>
    <property type="match status" value="1"/>
</dbReference>
<comment type="similarity">
    <text evidence="16">Belongs to the cation transport ATPase (P-type) (TC 3.A.3) family. Type IA subfamily.</text>
</comment>
<feature type="binding site" evidence="16">
    <location>
        <position position="395"/>
    </location>
    <ligand>
        <name>ATP</name>
        <dbReference type="ChEBI" id="CHEBI:30616"/>
    </ligand>
</feature>
<dbReference type="Proteomes" id="UP000192610">
    <property type="component" value="Unassembled WGS sequence"/>
</dbReference>
<keyword evidence="10 16" id="KW-0460">Magnesium</keyword>
<dbReference type="PROSITE" id="PS01229">
    <property type="entry name" value="COF_2"/>
    <property type="match status" value="1"/>
</dbReference>
<dbReference type="EC" id="7.2.2.6" evidence="16"/>
<dbReference type="InterPro" id="IPR023298">
    <property type="entry name" value="ATPase_P-typ_TM_dom_sf"/>
</dbReference>
<evidence type="ECO:0000256" key="14">
    <source>
        <dbReference type="ARBA" id="ARBA00023065"/>
    </source>
</evidence>
<dbReference type="GO" id="GO:0016887">
    <property type="term" value="F:ATP hydrolysis activity"/>
    <property type="evidence" value="ECO:0007669"/>
    <property type="project" value="InterPro"/>
</dbReference>
<keyword evidence="11 16" id="KW-0630">Potassium</keyword>
<evidence type="ECO:0000256" key="8">
    <source>
        <dbReference type="ARBA" id="ARBA00022741"/>
    </source>
</evidence>
<comment type="catalytic activity">
    <reaction evidence="16">
        <text>K(+)(out) + ATP + H2O = K(+)(in) + ADP + phosphate + H(+)</text>
        <dbReference type="Rhea" id="RHEA:16777"/>
        <dbReference type="ChEBI" id="CHEBI:15377"/>
        <dbReference type="ChEBI" id="CHEBI:15378"/>
        <dbReference type="ChEBI" id="CHEBI:29103"/>
        <dbReference type="ChEBI" id="CHEBI:30616"/>
        <dbReference type="ChEBI" id="CHEBI:43474"/>
        <dbReference type="ChEBI" id="CHEBI:456216"/>
        <dbReference type="EC" id="7.2.2.6"/>
    </reaction>
</comment>
<evidence type="ECO:0000256" key="11">
    <source>
        <dbReference type="ARBA" id="ARBA00022958"/>
    </source>
</evidence>
<accession>A0A1V9EA49</accession>
<dbReference type="PROSITE" id="PS00154">
    <property type="entry name" value="ATPASE_E1_E2"/>
    <property type="match status" value="1"/>
</dbReference>
<dbReference type="InterPro" id="IPR023299">
    <property type="entry name" value="ATPase_P-typ_cyto_dom_N"/>
</dbReference>
<dbReference type="Gene3D" id="3.40.50.1000">
    <property type="entry name" value="HAD superfamily/HAD-like"/>
    <property type="match status" value="1"/>
</dbReference>
<evidence type="ECO:0000256" key="15">
    <source>
        <dbReference type="ARBA" id="ARBA00023136"/>
    </source>
</evidence>
<keyword evidence="5 16" id="KW-0597">Phosphoprotein</keyword>
<dbReference type="InterPro" id="IPR001757">
    <property type="entry name" value="P_typ_ATPase"/>
</dbReference>
<comment type="subunit">
    <text evidence="16">The system is composed of three essential subunits: KdpA, KdpB and KdpC.</text>
</comment>
<dbReference type="PANTHER" id="PTHR43743">
    <property type="entry name" value="POTASSIUM-TRANSPORTING ATPASE ATP-BINDING SUBUNIT"/>
    <property type="match status" value="1"/>
</dbReference>
<evidence type="ECO:0000256" key="4">
    <source>
        <dbReference type="ARBA" id="ARBA00022538"/>
    </source>
</evidence>
<dbReference type="GO" id="GO:0005886">
    <property type="term" value="C:plasma membrane"/>
    <property type="evidence" value="ECO:0007669"/>
    <property type="project" value="UniProtKB-SubCell"/>
</dbReference>
<feature type="transmembrane region" description="Helical" evidence="16">
    <location>
        <begin position="587"/>
        <end position="605"/>
    </location>
</feature>
<evidence type="ECO:0000256" key="13">
    <source>
        <dbReference type="ARBA" id="ARBA00022989"/>
    </source>
</evidence>
<evidence type="ECO:0000256" key="5">
    <source>
        <dbReference type="ARBA" id="ARBA00022553"/>
    </source>
</evidence>
<keyword evidence="19" id="KW-1185">Reference proteome</keyword>
<evidence type="ECO:0000256" key="3">
    <source>
        <dbReference type="ARBA" id="ARBA00022475"/>
    </source>
</evidence>
<proteinExistence type="inferred from homology"/>
<dbReference type="HAMAP" id="MF_00285">
    <property type="entry name" value="KdpB"/>
    <property type="match status" value="1"/>
</dbReference>
<keyword evidence="7 16" id="KW-0479">Metal-binding</keyword>
<feature type="binding site" evidence="16">
    <location>
        <position position="518"/>
    </location>
    <ligand>
        <name>Mg(2+)</name>
        <dbReference type="ChEBI" id="CHEBI:18420"/>
    </ligand>
</feature>
<evidence type="ECO:0000256" key="7">
    <source>
        <dbReference type="ARBA" id="ARBA00022723"/>
    </source>
</evidence>
<dbReference type="GO" id="GO:0000287">
    <property type="term" value="F:magnesium ion binding"/>
    <property type="evidence" value="ECO:0007669"/>
    <property type="project" value="UniProtKB-UniRule"/>
</dbReference>
<organism evidence="18 19">
    <name type="scientific">Niastella yeongjuensis</name>
    <dbReference type="NCBI Taxonomy" id="354355"/>
    <lineage>
        <taxon>Bacteria</taxon>
        <taxon>Pseudomonadati</taxon>
        <taxon>Bacteroidota</taxon>
        <taxon>Chitinophagia</taxon>
        <taxon>Chitinophagales</taxon>
        <taxon>Chitinophagaceae</taxon>
        <taxon>Niastella</taxon>
    </lineage>
</organism>
<evidence type="ECO:0000256" key="9">
    <source>
        <dbReference type="ARBA" id="ARBA00022840"/>
    </source>
</evidence>
<dbReference type="STRING" id="354355.SAMN05660816_02983"/>
<dbReference type="Pfam" id="PF00702">
    <property type="entry name" value="Hydrolase"/>
    <property type="match status" value="1"/>
</dbReference>
<dbReference type="RefSeq" id="WP_081203209.1">
    <property type="nucleotide sequence ID" value="NZ_FOCZ01000005.1"/>
</dbReference>
<feature type="binding site" evidence="16">
    <location>
        <position position="347"/>
    </location>
    <ligand>
        <name>ATP</name>
        <dbReference type="ChEBI" id="CHEBI:30616"/>
    </ligand>
</feature>
<dbReference type="SUPFAM" id="SSF56784">
    <property type="entry name" value="HAD-like"/>
    <property type="match status" value="1"/>
</dbReference>
<keyword evidence="4 16" id="KW-0633">Potassium transport</keyword>
<feature type="binding site" evidence="16">
    <location>
        <position position="522"/>
    </location>
    <ligand>
        <name>Mg(2+)</name>
        <dbReference type="ChEBI" id="CHEBI:18420"/>
    </ligand>
</feature>
<dbReference type="FunFam" id="2.70.150.10:FF:000033">
    <property type="entry name" value="Potassium-transporting ATPase ATP-binding subunit"/>
    <property type="match status" value="1"/>
</dbReference>
<dbReference type="InterPro" id="IPR008250">
    <property type="entry name" value="ATPase_P-typ_transduc_dom_A_sf"/>
</dbReference>
<dbReference type="SUPFAM" id="SSF81653">
    <property type="entry name" value="Calcium ATPase, transduction domain A"/>
    <property type="match status" value="1"/>
</dbReference>
<feature type="transmembrane region" description="Helical" evidence="16">
    <location>
        <begin position="66"/>
        <end position="86"/>
    </location>
</feature>
<evidence type="ECO:0000256" key="12">
    <source>
        <dbReference type="ARBA" id="ARBA00022967"/>
    </source>
</evidence>
<evidence type="ECO:0000256" key="6">
    <source>
        <dbReference type="ARBA" id="ARBA00022692"/>
    </source>
</evidence>
<dbReference type="InterPro" id="IPR018303">
    <property type="entry name" value="ATPase_P-typ_P_site"/>
</dbReference>
<dbReference type="GO" id="GO:0005524">
    <property type="term" value="F:ATP binding"/>
    <property type="evidence" value="ECO:0007669"/>
    <property type="project" value="UniProtKB-UniRule"/>
</dbReference>
<keyword evidence="6 16" id="KW-0812">Transmembrane</keyword>
<dbReference type="InterPro" id="IPR036412">
    <property type="entry name" value="HAD-like_sf"/>
</dbReference>
<dbReference type="SFLD" id="SFLDG00002">
    <property type="entry name" value="C1.7:_P-type_atpase_like"/>
    <property type="match status" value="1"/>
</dbReference>
<evidence type="ECO:0000256" key="1">
    <source>
        <dbReference type="ARBA" id="ARBA00004370"/>
    </source>
</evidence>
<feature type="transmembrane region" description="Helical" evidence="16">
    <location>
        <begin position="222"/>
        <end position="243"/>
    </location>
</feature>
<evidence type="ECO:0000256" key="2">
    <source>
        <dbReference type="ARBA" id="ARBA00022448"/>
    </source>
</evidence>
<dbReference type="Pfam" id="PF00122">
    <property type="entry name" value="E1-E2_ATPase"/>
    <property type="match status" value="1"/>
</dbReference>
<evidence type="ECO:0000259" key="17">
    <source>
        <dbReference type="Pfam" id="PF00122"/>
    </source>
</evidence>
<dbReference type="InterPro" id="IPR059000">
    <property type="entry name" value="ATPase_P-type_domA"/>
</dbReference>
<evidence type="ECO:0000256" key="10">
    <source>
        <dbReference type="ARBA" id="ARBA00022842"/>
    </source>
</evidence>
<feature type="transmembrane region" description="Helical" evidence="16">
    <location>
        <begin position="255"/>
        <end position="277"/>
    </location>
</feature>
<keyword evidence="15 16" id="KW-0472">Membrane</keyword>
<dbReference type="SFLD" id="SFLDS00003">
    <property type="entry name" value="Haloacid_Dehalogenase"/>
    <property type="match status" value="1"/>
</dbReference>
<keyword evidence="13 16" id="KW-1133">Transmembrane helix</keyword>
<comment type="caution">
    <text evidence="18">The sequence shown here is derived from an EMBL/GenBank/DDBJ whole genome shotgun (WGS) entry which is preliminary data.</text>
</comment>
<dbReference type="AlphaFoldDB" id="A0A1V9EA49"/>
<dbReference type="PANTHER" id="PTHR43743:SF1">
    <property type="entry name" value="POTASSIUM-TRANSPORTING ATPASE ATP-BINDING SUBUNIT"/>
    <property type="match status" value="1"/>
</dbReference>
<feature type="transmembrane region" description="Helical" evidence="16">
    <location>
        <begin position="656"/>
        <end position="679"/>
    </location>
</feature>
<gene>
    <name evidence="16" type="primary">kdpB</name>
    <name evidence="18" type="ORF">A4H97_11580</name>
</gene>
<keyword evidence="9 16" id="KW-0067">ATP-binding</keyword>
<reference evidence="19" key="1">
    <citation type="submission" date="2016-04" db="EMBL/GenBank/DDBJ databases">
        <authorList>
            <person name="Chen L."/>
            <person name="Zhuang W."/>
            <person name="Wang G."/>
        </authorList>
    </citation>
    <scope>NUCLEOTIDE SEQUENCE [LARGE SCALE GENOMIC DNA]</scope>
    <source>
        <strain evidence="19">17621</strain>
    </source>
</reference>
<dbReference type="EMBL" id="LVXG01000056">
    <property type="protein sequence ID" value="OQP42795.1"/>
    <property type="molecule type" value="Genomic_DNA"/>
</dbReference>
<feature type="domain" description="P-type ATPase A" evidence="17">
    <location>
        <begin position="117"/>
        <end position="211"/>
    </location>
</feature>
<keyword evidence="2 16" id="KW-0813">Transport</keyword>
<dbReference type="OrthoDB" id="614385at2"/>
<dbReference type="PRINTS" id="PR00119">
    <property type="entry name" value="CATATPASE"/>
</dbReference>
<evidence type="ECO:0000313" key="18">
    <source>
        <dbReference type="EMBL" id="OQP42795.1"/>
    </source>
</evidence>
<dbReference type="Gene3D" id="2.70.150.10">
    <property type="entry name" value="Calcium-transporting ATPase, cytoplasmic transduction domain A"/>
    <property type="match status" value="1"/>
</dbReference>
<comment type="subcellular location">
    <subcellularLocation>
        <location evidence="16">Cell membrane</location>
        <topology evidence="16">Multi-pass membrane protein</topology>
    </subcellularLocation>
    <subcellularLocation>
        <location evidence="1">Membrane</location>
    </subcellularLocation>
</comment>
<comment type="function">
    <text evidence="16">Part of the high-affinity ATP-driven potassium transport (or Kdp) system, which catalyzes the hydrolysis of ATP coupled with the electrogenic transport of potassium into the cytoplasm. This subunit is responsible for energy coupling to the transport system and for the release of the potassium ions to the cytoplasm.</text>
</comment>
<dbReference type="SFLD" id="SFLDF00027">
    <property type="entry name" value="p-type_atpase"/>
    <property type="match status" value="1"/>
</dbReference>
<dbReference type="InterPro" id="IPR044492">
    <property type="entry name" value="P_typ_ATPase_HD_dom"/>
</dbReference>
<dbReference type="CDD" id="cd02078">
    <property type="entry name" value="P-type_ATPase_K"/>
    <property type="match status" value="1"/>
</dbReference>
<dbReference type="NCBIfam" id="TIGR01497">
    <property type="entry name" value="kdpB"/>
    <property type="match status" value="1"/>
</dbReference>
<dbReference type="SUPFAM" id="SSF81665">
    <property type="entry name" value="Calcium ATPase, transmembrane domain M"/>
    <property type="match status" value="1"/>
</dbReference>
<dbReference type="InterPro" id="IPR023214">
    <property type="entry name" value="HAD_sf"/>
</dbReference>
<feature type="transmembrane region" description="Helical" evidence="16">
    <location>
        <begin position="31"/>
        <end position="54"/>
    </location>
</feature>
<evidence type="ECO:0000313" key="19">
    <source>
        <dbReference type="Proteomes" id="UP000192610"/>
    </source>
</evidence>
<name>A0A1V9EA49_9BACT</name>
<feature type="binding site" evidence="16">
    <location>
        <begin position="376"/>
        <end position="383"/>
    </location>
    <ligand>
        <name>ATP</name>
        <dbReference type="ChEBI" id="CHEBI:30616"/>
    </ligand>
</feature>
<protein>
    <recommendedName>
        <fullName evidence="16">Potassium-transporting ATPase ATP-binding subunit</fullName>
        <ecNumber evidence="16">7.2.2.6</ecNumber>
    </recommendedName>
    <alternativeName>
        <fullName evidence="16">ATP phosphohydrolase [potassium-transporting] B chain</fullName>
    </alternativeName>
    <alternativeName>
        <fullName evidence="16">Potassium-binding and translocating subunit B</fullName>
    </alternativeName>
    <alternativeName>
        <fullName evidence="16">Potassium-translocating ATPase B chain</fullName>
    </alternativeName>
</protein>
<keyword evidence="12 16" id="KW-1278">Translocase</keyword>
<sequence length="680" mass="72504">MSSNIKKNKLFEGPLVAAALKQSFVKLNPRVLFRNPVIFTVEVGTVIMLMVTLYSAATGDKTQGSLGYNFAVFIILLLTLLFANFAEAIAEARGKAQADSLRKTREETPAKLIDKLNKTAVTIIPSKQLKKGDIFLCETGDIIPIDGEIIEGIATIDESAITGESAPVIRESGGDKSSVTGGTKVLSDKIKVKVTTAPGESFLDKMIALVEGATRQKTPNEIALTILLAGFSLVFVLVCVTLKPFGDYANTPITIAAFISLFVCLIPTTIGGLLNAIGIAGMDRALRANVITKSGKAVETAGDLDTLLLDKTGTITIGNRKATNFYPAPNIDKDAFIEACVLASQADETPEGKSIIELANLNTRLLPTEGAQFIAFTAETRSSGIDLPSGRKIRKGAFDSIQKIVTQAGNTVPEETTQRVKAIASNGGTPLVVCQDNQVVGVIELQDIIKPGIQERFQRLRKMGVKTVMVTGDNPLTAKYIAEKAGVDDFIAEAKPEDKMNYIKQEQQAGKLVAMMGDGTNDAPALAQADVGVAMNSGTQAAKEAGNMVDLDNDPTKLIEIVEIGKQLLMTRGTLTTFSIANDIAKYFAIVPALFITTIPALQVLNVMHLKTPESAILSAVIFNALIIPALIPLALRGVTYKPIGASALLRRNLLIYGLGGILVPFLGIKLIDMVLGLFM</sequence>
<dbReference type="NCBIfam" id="TIGR01494">
    <property type="entry name" value="ATPase_P-type"/>
    <property type="match status" value="2"/>
</dbReference>
<evidence type="ECO:0000256" key="16">
    <source>
        <dbReference type="HAMAP-Rule" id="MF_00285"/>
    </source>
</evidence>
<dbReference type="InterPro" id="IPR006391">
    <property type="entry name" value="P-type_ATPase_bsu_IA"/>
</dbReference>
<keyword evidence="8 16" id="KW-0547">Nucleotide-binding</keyword>
<dbReference type="GO" id="GO:0008556">
    <property type="term" value="F:P-type potassium transmembrane transporter activity"/>
    <property type="evidence" value="ECO:0007669"/>
    <property type="project" value="UniProtKB-UniRule"/>
</dbReference>
<feature type="binding site" evidence="16">
    <location>
        <position position="351"/>
    </location>
    <ligand>
        <name>ATP</name>
        <dbReference type="ChEBI" id="CHEBI:30616"/>
    </ligand>
</feature>
<keyword evidence="14 16" id="KW-0406">Ion transport</keyword>
<keyword evidence="3 16" id="KW-1003">Cell membrane</keyword>